<accession>A0A168DZT9</accession>
<organism evidence="11 12">
    <name type="scientific">Moelleriella libera RCEF 2490</name>
    <dbReference type="NCBI Taxonomy" id="1081109"/>
    <lineage>
        <taxon>Eukaryota</taxon>
        <taxon>Fungi</taxon>
        <taxon>Dikarya</taxon>
        <taxon>Ascomycota</taxon>
        <taxon>Pezizomycotina</taxon>
        <taxon>Sordariomycetes</taxon>
        <taxon>Hypocreomycetidae</taxon>
        <taxon>Hypocreales</taxon>
        <taxon>Clavicipitaceae</taxon>
        <taxon>Moelleriella</taxon>
    </lineage>
</organism>
<keyword evidence="4 11" id="KW-0808">Transferase</keyword>
<comment type="cofactor">
    <cofactor evidence="1">
        <name>pyridoxal 5'-phosphate</name>
        <dbReference type="ChEBI" id="CHEBI:597326"/>
    </cofactor>
</comment>
<dbReference type="Gene3D" id="1.10.510.10">
    <property type="entry name" value="Transferase(Phosphotransferase) domain 1"/>
    <property type="match status" value="1"/>
</dbReference>
<keyword evidence="6 8" id="KW-0067">ATP-binding</keyword>
<reference evidence="11 12" key="1">
    <citation type="journal article" date="2016" name="Genome Biol. Evol.">
        <title>Divergent and convergent evolution of fungal pathogenicity.</title>
        <authorList>
            <person name="Shang Y."/>
            <person name="Xiao G."/>
            <person name="Zheng P."/>
            <person name="Cen K."/>
            <person name="Zhan S."/>
            <person name="Wang C."/>
        </authorList>
    </citation>
    <scope>NUCLEOTIDE SEQUENCE [LARGE SCALE GENOMIC DNA]</scope>
    <source>
        <strain evidence="11 12">RCEF 2490</strain>
    </source>
</reference>
<dbReference type="Gene3D" id="3.90.1150.10">
    <property type="entry name" value="Aspartate Aminotransferase, domain 1"/>
    <property type="match status" value="1"/>
</dbReference>
<dbReference type="PROSITE" id="PS00108">
    <property type="entry name" value="PROTEIN_KINASE_ST"/>
    <property type="match status" value="1"/>
</dbReference>
<dbReference type="InterPro" id="IPR017441">
    <property type="entry name" value="Protein_kinase_ATP_BS"/>
</dbReference>
<dbReference type="InterPro" id="IPR011009">
    <property type="entry name" value="Kinase-like_dom_sf"/>
</dbReference>
<proteinExistence type="inferred from homology"/>
<dbReference type="Proteomes" id="UP000078544">
    <property type="component" value="Unassembled WGS sequence"/>
</dbReference>
<feature type="compositionally biased region" description="Polar residues" evidence="9">
    <location>
        <begin position="198"/>
        <end position="216"/>
    </location>
</feature>
<keyword evidence="12" id="KW-1185">Reference proteome</keyword>
<dbReference type="GO" id="GO:0004672">
    <property type="term" value="F:protein kinase activity"/>
    <property type="evidence" value="ECO:0007669"/>
    <property type="project" value="InterPro"/>
</dbReference>
<protein>
    <submittedName>
        <fullName evidence="11">Pyridoxal phosphate-dependent transferase, major domain protein</fullName>
    </submittedName>
</protein>
<evidence type="ECO:0000256" key="9">
    <source>
        <dbReference type="SAM" id="MobiDB-lite"/>
    </source>
</evidence>
<comment type="caution">
    <text evidence="11">The sequence shown here is derived from an EMBL/GenBank/DDBJ whole genome shotgun (WGS) entry which is preliminary data.</text>
</comment>
<keyword evidence="3" id="KW-0032">Aminotransferase</keyword>
<sequence>MSTWTSIDSVTANAQGPRFDASEYERGSFLGKGGWSTVWKVRRVRDGQLFAGKICYTAGKLRAEARIMRGLHHRHLLRFIELHEEKRMNEKKADKTRRELSGNALLLITELCPHGSLQKHIDLAVRQMTRRDILAATQQIASALEYLHVQDLYHSDLKPRNILVRAVEPGIDVVVADLADVTFTTITTTTTNTTAATGRSQKATMGTRRGTPTASLRGTPLFHSPEVVQRQCHSGPGDDMWAVGVTMLAMMRQMPLLPSIAAEKPSKDDINQGIKSYPGCCAEHAGKLAELNPEEDMVGVLLVRLLTGEKNRMRADECAEMAQHMARGREEDDLVIEAPPEFRPMTFCSQLKLCLLATAQSQMSRTLWRIPKSLIRIHACAGFASNSAMDRSGNVKPAARVSGQKQDVWSIINEAAAASPRQPIVNMGQGFFGYNPPDFILNAAKEALNRVDCNQYSPTKGRPRLKKAIADAYSPFWGRAIDPETEVTITTGANEGMLSAFMAFIEPGDEVIIFEPFFDQYISNIEMPGGKIVHVPLHPPSSGAKETSSAADWAIDFDELEKAITPRTKMIVLNTPHNPIGKVFSKDELRRIGDLCVKNSIVILSDEVYDRLYYVPFTRIATLSPEIEALTLTVGSAGKNFYATGWRVGWLMGPANLIKYVSAAHTRICYSSVSPLQEACAVGFEQASSQGFWDQSRRDMKSKMNRFNQVWDELGLPYSDPEGGYFVLVNMNKVQLPKDYPFPEHVASRPRDFKLAWFLIQELGVAAIPPTEFYTDTNAHLAEDYVRFAVCKDDEVLEEAKSRLRGLRNYMA</sequence>
<dbReference type="EMBL" id="AZGY01000005">
    <property type="protein sequence ID" value="KZZ98271.1"/>
    <property type="molecule type" value="Genomic_DNA"/>
</dbReference>
<keyword evidence="5 8" id="KW-0547">Nucleotide-binding</keyword>
<dbReference type="GO" id="GO:0016212">
    <property type="term" value="F:kynurenine-oxoglutarate transaminase activity"/>
    <property type="evidence" value="ECO:0007669"/>
    <property type="project" value="TreeGrafter"/>
</dbReference>
<evidence type="ECO:0000256" key="3">
    <source>
        <dbReference type="ARBA" id="ARBA00022576"/>
    </source>
</evidence>
<evidence type="ECO:0000256" key="8">
    <source>
        <dbReference type="PROSITE-ProRule" id="PRU10141"/>
    </source>
</evidence>
<dbReference type="InterPro" id="IPR015421">
    <property type="entry name" value="PyrdxlP-dep_Trfase_major"/>
</dbReference>
<dbReference type="Pfam" id="PF00069">
    <property type="entry name" value="Pkinase"/>
    <property type="match status" value="1"/>
</dbReference>
<dbReference type="Pfam" id="PF00155">
    <property type="entry name" value="Aminotran_1_2"/>
    <property type="match status" value="1"/>
</dbReference>
<dbReference type="CDD" id="cd00180">
    <property type="entry name" value="PKc"/>
    <property type="match status" value="1"/>
</dbReference>
<dbReference type="GO" id="GO:0005524">
    <property type="term" value="F:ATP binding"/>
    <property type="evidence" value="ECO:0007669"/>
    <property type="project" value="UniProtKB-UniRule"/>
</dbReference>
<dbReference type="SMART" id="SM00220">
    <property type="entry name" value="S_TKc"/>
    <property type="match status" value="1"/>
</dbReference>
<dbReference type="PROSITE" id="PS00107">
    <property type="entry name" value="PROTEIN_KINASE_ATP"/>
    <property type="match status" value="1"/>
</dbReference>
<evidence type="ECO:0000256" key="1">
    <source>
        <dbReference type="ARBA" id="ARBA00001933"/>
    </source>
</evidence>
<dbReference type="AlphaFoldDB" id="A0A168DZT9"/>
<gene>
    <name evidence="11" type="ORF">AAL_02789</name>
</gene>
<feature type="binding site" evidence="8">
    <location>
        <position position="60"/>
    </location>
    <ligand>
        <name>ATP</name>
        <dbReference type="ChEBI" id="CHEBI:30616"/>
    </ligand>
</feature>
<dbReference type="Gene3D" id="3.40.640.10">
    <property type="entry name" value="Type I PLP-dependent aspartate aminotransferase-like (Major domain)"/>
    <property type="match status" value="1"/>
</dbReference>
<evidence type="ECO:0000256" key="5">
    <source>
        <dbReference type="ARBA" id="ARBA00022741"/>
    </source>
</evidence>
<evidence type="ECO:0000256" key="4">
    <source>
        <dbReference type="ARBA" id="ARBA00022679"/>
    </source>
</evidence>
<dbReference type="InterPro" id="IPR008271">
    <property type="entry name" value="Ser/Thr_kinase_AS"/>
</dbReference>
<dbReference type="GO" id="GO:0030170">
    <property type="term" value="F:pyridoxal phosphate binding"/>
    <property type="evidence" value="ECO:0007669"/>
    <property type="project" value="InterPro"/>
</dbReference>
<dbReference type="SUPFAM" id="SSF56112">
    <property type="entry name" value="Protein kinase-like (PK-like)"/>
    <property type="match status" value="1"/>
</dbReference>
<dbReference type="PROSITE" id="PS50011">
    <property type="entry name" value="PROTEIN_KINASE_DOM"/>
    <property type="match status" value="1"/>
</dbReference>
<evidence type="ECO:0000256" key="7">
    <source>
        <dbReference type="ARBA" id="ARBA00022898"/>
    </source>
</evidence>
<feature type="domain" description="Protein kinase" evidence="10">
    <location>
        <begin position="24"/>
        <end position="327"/>
    </location>
</feature>
<evidence type="ECO:0000313" key="12">
    <source>
        <dbReference type="Proteomes" id="UP000078544"/>
    </source>
</evidence>
<dbReference type="OrthoDB" id="2414662at2759"/>
<evidence type="ECO:0000313" key="11">
    <source>
        <dbReference type="EMBL" id="KZZ98271.1"/>
    </source>
</evidence>
<dbReference type="InterPro" id="IPR000719">
    <property type="entry name" value="Prot_kinase_dom"/>
</dbReference>
<evidence type="ECO:0000259" key="10">
    <source>
        <dbReference type="PROSITE" id="PS50011"/>
    </source>
</evidence>
<keyword evidence="7" id="KW-0663">Pyridoxal phosphate</keyword>
<dbReference type="InterPro" id="IPR004839">
    <property type="entry name" value="Aminotransferase_I/II_large"/>
</dbReference>
<evidence type="ECO:0000256" key="6">
    <source>
        <dbReference type="ARBA" id="ARBA00022840"/>
    </source>
</evidence>
<evidence type="ECO:0000256" key="2">
    <source>
        <dbReference type="ARBA" id="ARBA00007441"/>
    </source>
</evidence>
<dbReference type="STRING" id="1081109.A0A168DZT9"/>
<dbReference type="SUPFAM" id="SSF53383">
    <property type="entry name" value="PLP-dependent transferases"/>
    <property type="match status" value="1"/>
</dbReference>
<name>A0A168DZT9_9HYPO</name>
<dbReference type="InterPro" id="IPR015424">
    <property type="entry name" value="PyrdxlP-dep_Trfase"/>
</dbReference>
<dbReference type="FunFam" id="3.40.640.10:FF:000024">
    <property type="entry name" value="Kynurenine--oxoglutarate transaminase 3"/>
    <property type="match status" value="1"/>
</dbReference>
<dbReference type="InterPro" id="IPR015422">
    <property type="entry name" value="PyrdxlP-dep_Trfase_small"/>
</dbReference>
<dbReference type="CDD" id="cd00609">
    <property type="entry name" value="AAT_like"/>
    <property type="match status" value="1"/>
</dbReference>
<dbReference type="GO" id="GO:0005739">
    <property type="term" value="C:mitochondrion"/>
    <property type="evidence" value="ECO:0007669"/>
    <property type="project" value="TreeGrafter"/>
</dbReference>
<dbReference type="InterPro" id="IPR051326">
    <property type="entry name" value="Kynurenine-oxoglutarate_AT"/>
</dbReference>
<dbReference type="PANTHER" id="PTHR43807:SF20">
    <property type="entry name" value="FI04487P"/>
    <property type="match status" value="1"/>
</dbReference>
<feature type="region of interest" description="Disordered" evidence="9">
    <location>
        <begin position="194"/>
        <end position="220"/>
    </location>
</feature>
<dbReference type="PANTHER" id="PTHR43807">
    <property type="entry name" value="FI04487P"/>
    <property type="match status" value="1"/>
</dbReference>
<comment type="similarity">
    <text evidence="2">Belongs to the class-I pyridoxal-phosphate-dependent aminotransferase family.</text>
</comment>